<dbReference type="InterPro" id="IPR018637">
    <property type="entry name" value="DUF2059"/>
</dbReference>
<comment type="caution">
    <text evidence="2">The sequence shown here is derived from an EMBL/GenBank/DDBJ whole genome shotgun (WGS) entry which is preliminary data.</text>
</comment>
<proteinExistence type="predicted"/>
<gene>
    <name evidence="2" type="ORF">EHO60_09390</name>
</gene>
<protein>
    <submittedName>
        <fullName evidence="2">DUF2059 domain-containing protein</fullName>
    </submittedName>
</protein>
<dbReference type="RefSeq" id="WP_135767841.1">
    <property type="nucleotide sequence ID" value="NZ_RQET01000004.1"/>
</dbReference>
<name>A0A4R9GJZ8_9LEPT</name>
<sequence>MNRRLSSWIVFSLFLTVPIFSEDIKKEEIRRLLISSGSEKMGVLVVGQMISRFKQLMPQIPEEFWEDFRKELHGEDMVELIVPIYDKYFTIEEIREITAFYNSPVGKKLLEKNPQITQESMQVGEIWGKKIAEKVLQKLKSRGLLPSDPKQQTRLDI</sequence>
<reference evidence="2" key="1">
    <citation type="journal article" date="2019" name="PLoS Negl. Trop. Dis.">
        <title>Revisiting the worldwide diversity of Leptospira species in the environment.</title>
        <authorList>
            <person name="Vincent A.T."/>
            <person name="Schiettekatte O."/>
            <person name="Bourhy P."/>
            <person name="Veyrier F.J."/>
            <person name="Picardeau M."/>
        </authorList>
    </citation>
    <scope>NUCLEOTIDE SEQUENCE [LARGE SCALE GENOMIC DNA]</scope>
    <source>
        <strain evidence="2">SSW15</strain>
    </source>
</reference>
<accession>A0A4R9GJZ8</accession>
<dbReference type="Proteomes" id="UP000298458">
    <property type="component" value="Unassembled WGS sequence"/>
</dbReference>
<dbReference type="AlphaFoldDB" id="A0A4R9GJZ8"/>
<evidence type="ECO:0000259" key="1">
    <source>
        <dbReference type="Pfam" id="PF09832"/>
    </source>
</evidence>
<keyword evidence="3" id="KW-1185">Reference proteome</keyword>
<evidence type="ECO:0000313" key="2">
    <source>
        <dbReference type="EMBL" id="TGK12443.1"/>
    </source>
</evidence>
<dbReference type="Pfam" id="PF09832">
    <property type="entry name" value="DUF2059"/>
    <property type="match status" value="1"/>
</dbReference>
<feature type="domain" description="DUF2059" evidence="1">
    <location>
        <begin position="75"/>
        <end position="133"/>
    </location>
</feature>
<dbReference type="OrthoDB" id="191313at2"/>
<organism evidence="2 3">
    <name type="scientific">Leptospira fletcheri</name>
    <dbReference type="NCBI Taxonomy" id="2484981"/>
    <lineage>
        <taxon>Bacteria</taxon>
        <taxon>Pseudomonadati</taxon>
        <taxon>Spirochaetota</taxon>
        <taxon>Spirochaetia</taxon>
        <taxon>Leptospirales</taxon>
        <taxon>Leptospiraceae</taxon>
        <taxon>Leptospira</taxon>
    </lineage>
</organism>
<dbReference type="EMBL" id="RQET01000004">
    <property type="protein sequence ID" value="TGK12443.1"/>
    <property type="molecule type" value="Genomic_DNA"/>
</dbReference>
<evidence type="ECO:0000313" key="3">
    <source>
        <dbReference type="Proteomes" id="UP000298458"/>
    </source>
</evidence>